<proteinExistence type="predicted"/>
<protein>
    <submittedName>
        <fullName evidence="1">Uncharacterized protein</fullName>
    </submittedName>
</protein>
<reference evidence="1 2" key="1">
    <citation type="journal article" date="2020" name="Arch. Microbiol.">
        <title>Bradyrhizobium uaiense sp. nov., a new highly efficient cowpea symbiont.</title>
        <authorList>
            <person name="Cabral Michel D."/>
            <person name="Azarias Guimaraes A."/>
            <person name="Martins da Costa E."/>
            <person name="Soares de Carvalho T."/>
            <person name="Balsanelli E."/>
            <person name="Willems A."/>
            <person name="Maltempi de Souza E."/>
            <person name="de Souza Moreira F.M."/>
        </authorList>
    </citation>
    <scope>NUCLEOTIDE SEQUENCE [LARGE SCALE GENOMIC DNA]</scope>
    <source>
        <strain evidence="1 2">UFLA 03-164</strain>
    </source>
</reference>
<name>A0A6P1BYC8_9BRAD</name>
<sequence length="65" mass="7707">MADRRSRILFFVGMAAFAEMWIEILMEPFELAWCEIEYQRALRFLEKMENKADDVGSQTGEIQPF</sequence>
<dbReference type="EMBL" id="VKHP01000373">
    <property type="protein sequence ID" value="NEV02532.1"/>
    <property type="molecule type" value="Genomic_DNA"/>
</dbReference>
<dbReference type="Proteomes" id="UP000468531">
    <property type="component" value="Unassembled WGS sequence"/>
</dbReference>
<evidence type="ECO:0000313" key="1">
    <source>
        <dbReference type="EMBL" id="NEV02532.1"/>
    </source>
</evidence>
<gene>
    <name evidence="1" type="ORF">FNJ47_44295</name>
</gene>
<dbReference type="AlphaFoldDB" id="A0A6P1BYC8"/>
<accession>A0A6P1BYC8</accession>
<keyword evidence="2" id="KW-1185">Reference proteome</keyword>
<organism evidence="1 2">
    <name type="scientific">Bradyrhizobium uaiense</name>
    <dbReference type="NCBI Taxonomy" id="2594946"/>
    <lineage>
        <taxon>Bacteria</taxon>
        <taxon>Pseudomonadati</taxon>
        <taxon>Pseudomonadota</taxon>
        <taxon>Alphaproteobacteria</taxon>
        <taxon>Hyphomicrobiales</taxon>
        <taxon>Nitrobacteraceae</taxon>
        <taxon>Bradyrhizobium</taxon>
    </lineage>
</organism>
<evidence type="ECO:0000313" key="2">
    <source>
        <dbReference type="Proteomes" id="UP000468531"/>
    </source>
</evidence>
<comment type="caution">
    <text evidence="1">The sequence shown here is derived from an EMBL/GenBank/DDBJ whole genome shotgun (WGS) entry which is preliminary data.</text>
</comment>